<sequence length="661" mass="72800">MDPLRPKNSNNNGYDDDDASLYVDNQVESNPAAVTIHQPVVPNDTDDDDLSNAETLGSMADMFAQAKRASNNNNINTNRKEPGGSYFPCENEVLPPPPSSHLYEDDAVTLGSLRSIFSAKRRGVTSTASAAAPTTQTNRQPEQTLGVPSTSHLSMEEDDDQTLGNLSGIIGKVNIMAEEDTLGYNKDDEEAPPIYEKNEHSAVESSKVTDATTVTTRRRRIAFCCTLGALIALVIMGIVWGVLVYYENKNEASTSDATGSEGSIVDDGTEGAPTVAPTLSTGSPTESPTESPTINYMDPMIEYLQENQVFLSKDDPSNPAFLALQWMEHEGQTAGSHPVMDRKWLQRYAVVAFDLALERQSSNPAIVAKQQQELLDGEANTSFVEMQETIAIQGVDECDWEGIFCSNVTGWVEEIVFPFQGLTGHVANEIHLLRNSLRVLDLAGNSLQGTLPDGLYELTLLEKLFLYDNDLTGTLSSGIGNWNRLTTLHLSHNRISGPIPEELRSRVDPRPLQYLNLYNNQLTGTIPSSLRLRQLWYLDLGKNNLEGTLPADLGETFFSLIALHLDHNRFNGTVPESYMTVGNGRLESLYLDNNQLTGTVPDSFQLWNNIYSYTLHNNSFSSIGKNTCRLSVFDRGEMVEFTADCDVCSCSNFCTHCSKSK</sequence>
<dbReference type="Proteomes" id="UP000693970">
    <property type="component" value="Unassembled WGS sequence"/>
</dbReference>
<dbReference type="AlphaFoldDB" id="A0A9K3KSC4"/>
<comment type="caution">
    <text evidence="3">The sequence shown here is derived from an EMBL/GenBank/DDBJ whole genome shotgun (WGS) entry which is preliminary data.</text>
</comment>
<dbReference type="PANTHER" id="PTHR48010">
    <property type="entry name" value="OS05G0588300 PROTEIN"/>
    <property type="match status" value="1"/>
</dbReference>
<feature type="compositionally biased region" description="Low complexity" evidence="1">
    <location>
        <begin position="125"/>
        <end position="135"/>
    </location>
</feature>
<keyword evidence="2" id="KW-1133">Transmembrane helix</keyword>
<gene>
    <name evidence="3" type="ORF">IV203_017342</name>
</gene>
<dbReference type="InterPro" id="IPR001611">
    <property type="entry name" value="Leu-rich_rpt"/>
</dbReference>
<feature type="region of interest" description="Disordered" evidence="1">
    <location>
        <begin position="123"/>
        <end position="161"/>
    </location>
</feature>
<dbReference type="PANTHER" id="PTHR48010:SF58">
    <property type="entry name" value="RECEPTOR PROTEIN KINASE-LIKE PROTEIN ZAR1"/>
    <property type="match status" value="1"/>
</dbReference>
<organism evidence="3 4">
    <name type="scientific">Nitzschia inconspicua</name>
    <dbReference type="NCBI Taxonomy" id="303405"/>
    <lineage>
        <taxon>Eukaryota</taxon>
        <taxon>Sar</taxon>
        <taxon>Stramenopiles</taxon>
        <taxon>Ochrophyta</taxon>
        <taxon>Bacillariophyta</taxon>
        <taxon>Bacillariophyceae</taxon>
        <taxon>Bacillariophycidae</taxon>
        <taxon>Bacillariales</taxon>
        <taxon>Bacillariaceae</taxon>
        <taxon>Nitzschia</taxon>
    </lineage>
</organism>
<protein>
    <submittedName>
        <fullName evidence="3">Two component regulator</fullName>
    </submittedName>
</protein>
<feature type="transmembrane region" description="Helical" evidence="2">
    <location>
        <begin position="221"/>
        <end position="246"/>
    </location>
</feature>
<evidence type="ECO:0000256" key="1">
    <source>
        <dbReference type="SAM" id="MobiDB-lite"/>
    </source>
</evidence>
<proteinExistence type="predicted"/>
<dbReference type="InterPro" id="IPR050994">
    <property type="entry name" value="At_inactive_RLKs"/>
</dbReference>
<reference evidence="3" key="1">
    <citation type="journal article" date="2021" name="Sci. Rep.">
        <title>Diploid genomic architecture of Nitzschia inconspicua, an elite biomass production diatom.</title>
        <authorList>
            <person name="Oliver A."/>
            <person name="Podell S."/>
            <person name="Pinowska A."/>
            <person name="Traller J.C."/>
            <person name="Smith S.R."/>
            <person name="McClure R."/>
            <person name="Beliaev A."/>
            <person name="Bohutskyi P."/>
            <person name="Hill E.A."/>
            <person name="Rabines A."/>
            <person name="Zheng H."/>
            <person name="Allen L.Z."/>
            <person name="Kuo A."/>
            <person name="Grigoriev I.V."/>
            <person name="Allen A.E."/>
            <person name="Hazlebeck D."/>
            <person name="Allen E.E."/>
        </authorList>
    </citation>
    <scope>NUCLEOTIDE SEQUENCE</scope>
    <source>
        <strain evidence="3">Hildebrandi</strain>
    </source>
</reference>
<name>A0A9K3KSC4_9STRA</name>
<dbReference type="Pfam" id="PF00560">
    <property type="entry name" value="LRR_1"/>
    <property type="match status" value="4"/>
</dbReference>
<evidence type="ECO:0000313" key="4">
    <source>
        <dbReference type="Proteomes" id="UP000693970"/>
    </source>
</evidence>
<evidence type="ECO:0000256" key="2">
    <source>
        <dbReference type="SAM" id="Phobius"/>
    </source>
</evidence>
<keyword evidence="2" id="KW-0812">Transmembrane</keyword>
<feature type="compositionally biased region" description="Polar residues" evidence="1">
    <location>
        <begin position="136"/>
        <end position="153"/>
    </location>
</feature>
<keyword evidence="2" id="KW-0472">Membrane</keyword>
<feature type="compositionally biased region" description="Low complexity" evidence="1">
    <location>
        <begin position="277"/>
        <end position="291"/>
    </location>
</feature>
<dbReference type="OrthoDB" id="46376at2759"/>
<keyword evidence="4" id="KW-1185">Reference proteome</keyword>
<accession>A0A9K3KSC4</accession>
<reference evidence="3" key="2">
    <citation type="submission" date="2021-04" db="EMBL/GenBank/DDBJ databases">
        <authorList>
            <person name="Podell S."/>
        </authorList>
    </citation>
    <scope>NUCLEOTIDE SEQUENCE</scope>
    <source>
        <strain evidence="3">Hildebrandi</strain>
    </source>
</reference>
<evidence type="ECO:0000313" key="3">
    <source>
        <dbReference type="EMBL" id="KAG7348637.1"/>
    </source>
</evidence>
<dbReference type="EMBL" id="JAGRRH010000020">
    <property type="protein sequence ID" value="KAG7348637.1"/>
    <property type="molecule type" value="Genomic_DNA"/>
</dbReference>
<feature type="region of interest" description="Disordered" evidence="1">
    <location>
        <begin position="253"/>
        <end position="291"/>
    </location>
</feature>
<feature type="region of interest" description="Disordered" evidence="1">
    <location>
        <begin position="1"/>
        <end position="22"/>
    </location>
</feature>